<dbReference type="InterPro" id="IPR045584">
    <property type="entry name" value="Pilin-like"/>
</dbReference>
<reference evidence="13 15" key="1">
    <citation type="journal article" date="2014" name="Genome Announc.">
        <title>Draft Genome Sequence of Xylella fastidiosa Pear Leaf Scorch Strain in Taiwan.</title>
        <authorList>
            <person name="Su C.C."/>
            <person name="Deng W.L."/>
            <person name="Jan F.J."/>
            <person name="Chang C.J."/>
            <person name="Huang H."/>
            <person name="Chen J."/>
        </authorList>
    </citation>
    <scope>NUCLEOTIDE SEQUENCE [LARGE SCALE GENOMIC DNA]</scope>
    <source>
        <strain evidence="13 15">PLS229</strain>
    </source>
</reference>
<keyword evidence="5" id="KW-0997">Cell inner membrane</keyword>
<dbReference type="InterPro" id="IPR022346">
    <property type="entry name" value="T2SS_GspH"/>
</dbReference>
<keyword evidence="16" id="KW-1185">Reference proteome</keyword>
<dbReference type="OrthoDB" id="2313614at2"/>
<proteinExistence type="inferred from homology"/>
<evidence type="ECO:0000313" key="13">
    <source>
        <dbReference type="EMBL" id="EWS78851.1"/>
    </source>
</evidence>
<evidence type="ECO:0000256" key="8">
    <source>
        <dbReference type="ARBA" id="ARBA00023136"/>
    </source>
</evidence>
<dbReference type="GeneID" id="68901581"/>
<dbReference type="Proteomes" id="UP001430701">
    <property type="component" value="Unassembled WGS sequence"/>
</dbReference>
<dbReference type="AlphaFoldDB" id="Z9JLZ4"/>
<evidence type="ECO:0000256" key="10">
    <source>
        <dbReference type="ARBA" id="ARBA00030775"/>
    </source>
</evidence>
<name>Z9JLZ4_9GAMM</name>
<dbReference type="KEGG" id="xtw:AB672_09765"/>
<keyword evidence="7 11" id="KW-1133">Transmembrane helix</keyword>
<dbReference type="EMBL" id="JDSQ01000004">
    <property type="protein sequence ID" value="EWS78851.1"/>
    <property type="molecule type" value="Genomic_DNA"/>
</dbReference>
<dbReference type="InterPro" id="IPR012902">
    <property type="entry name" value="N_methyl_site"/>
</dbReference>
<evidence type="ECO:0000259" key="12">
    <source>
        <dbReference type="Pfam" id="PF12019"/>
    </source>
</evidence>
<dbReference type="Gene3D" id="3.55.40.10">
    <property type="entry name" value="minor pseudopilin epsh domain"/>
    <property type="match status" value="1"/>
</dbReference>
<dbReference type="RefSeq" id="WP_038270574.1">
    <property type="nucleotide sequence ID" value="NZ_CP053627.1"/>
</dbReference>
<dbReference type="PROSITE" id="PS00409">
    <property type="entry name" value="PROKAR_NTER_METHYL"/>
    <property type="match status" value="1"/>
</dbReference>
<evidence type="ECO:0000256" key="11">
    <source>
        <dbReference type="SAM" id="Phobius"/>
    </source>
</evidence>
<evidence type="ECO:0000256" key="3">
    <source>
        <dbReference type="ARBA" id="ARBA00022475"/>
    </source>
</evidence>
<evidence type="ECO:0000256" key="1">
    <source>
        <dbReference type="ARBA" id="ARBA00004377"/>
    </source>
</evidence>
<evidence type="ECO:0000256" key="2">
    <source>
        <dbReference type="ARBA" id="ARBA00021549"/>
    </source>
</evidence>
<evidence type="ECO:0000256" key="9">
    <source>
        <dbReference type="ARBA" id="ARBA00025772"/>
    </source>
</evidence>
<reference evidence="14" key="2">
    <citation type="submission" date="2021-11" db="EMBL/GenBank/DDBJ databases">
        <title>Genome sequence of Xylella taiwanensis PLS432.</title>
        <authorList>
            <person name="Weng L.-W."/>
            <person name="Su C.-C."/>
            <person name="Tsai C.-W."/>
            <person name="Kuo C.-H."/>
        </authorList>
    </citation>
    <scope>NUCLEOTIDE SEQUENCE</scope>
    <source>
        <strain evidence="14">PLS432</strain>
    </source>
</reference>
<comment type="similarity">
    <text evidence="9">Belongs to the GSP H family.</text>
</comment>
<evidence type="ECO:0000256" key="7">
    <source>
        <dbReference type="ARBA" id="ARBA00022989"/>
    </source>
</evidence>
<keyword evidence="3" id="KW-1003">Cell membrane</keyword>
<feature type="transmembrane region" description="Helical" evidence="11">
    <location>
        <begin position="12"/>
        <end position="30"/>
    </location>
</feature>
<comment type="subcellular location">
    <subcellularLocation>
        <location evidence="1">Cell inner membrane</location>
        <topology evidence="1">Single-pass membrane protein</topology>
    </subcellularLocation>
</comment>
<dbReference type="Proteomes" id="UP000020406">
    <property type="component" value="Unassembled WGS sequence"/>
</dbReference>
<gene>
    <name evidence="13" type="ORF">AF72_03060</name>
    <name evidence="14" type="ORF">LPH55_03475</name>
</gene>
<organism evidence="13 15">
    <name type="scientific">Xylella taiwanensis</name>
    <dbReference type="NCBI Taxonomy" id="1444770"/>
    <lineage>
        <taxon>Bacteria</taxon>
        <taxon>Pseudomonadati</taxon>
        <taxon>Pseudomonadota</taxon>
        <taxon>Gammaproteobacteria</taxon>
        <taxon>Lysobacterales</taxon>
        <taxon>Lysobacteraceae</taxon>
        <taxon>Xylella</taxon>
    </lineage>
</organism>
<dbReference type="eggNOG" id="COG4970">
    <property type="taxonomic scope" value="Bacteria"/>
</dbReference>
<dbReference type="STRING" id="1444770.AF72_03060"/>
<dbReference type="Pfam" id="PF12019">
    <property type="entry name" value="GspH"/>
    <property type="match status" value="1"/>
</dbReference>
<evidence type="ECO:0000313" key="15">
    <source>
        <dbReference type="Proteomes" id="UP000020406"/>
    </source>
</evidence>
<keyword evidence="6 11" id="KW-0812">Transmembrane</keyword>
<dbReference type="GO" id="GO:0015628">
    <property type="term" value="P:protein secretion by the type II secretion system"/>
    <property type="evidence" value="ECO:0007669"/>
    <property type="project" value="InterPro"/>
</dbReference>
<dbReference type="GO" id="GO:0015627">
    <property type="term" value="C:type II protein secretion system complex"/>
    <property type="evidence" value="ECO:0007669"/>
    <property type="project" value="InterPro"/>
</dbReference>
<accession>Z9JLZ4</accession>
<evidence type="ECO:0000256" key="6">
    <source>
        <dbReference type="ARBA" id="ARBA00022692"/>
    </source>
</evidence>
<dbReference type="EMBL" id="JAJPPU010000001">
    <property type="protein sequence ID" value="MCD8472556.1"/>
    <property type="molecule type" value="Genomic_DNA"/>
</dbReference>
<evidence type="ECO:0000313" key="14">
    <source>
        <dbReference type="EMBL" id="MCD8472556.1"/>
    </source>
</evidence>
<evidence type="ECO:0000256" key="4">
    <source>
        <dbReference type="ARBA" id="ARBA00022481"/>
    </source>
</evidence>
<protein>
    <recommendedName>
        <fullName evidence="2">Type II secretion system protein H</fullName>
    </recommendedName>
    <alternativeName>
        <fullName evidence="10">General secretion pathway protein H</fullName>
    </alternativeName>
</protein>
<comment type="caution">
    <text evidence="13">The sequence shown here is derived from an EMBL/GenBank/DDBJ whole genome shotgun (WGS) entry which is preliminary data.</text>
</comment>
<sequence>MPPSRGYTLPELFIVMALLTLLTAIGFPFFKRILERQRLENAMYMLSSQFADARLAAITQQMPVSVCPSHGDKQCRQDSNWSRGWITYRDWSRGSQPASSEAILYQEQVTNTDSLSIISTSGRSRVRFLPDGRSAGSNISIRFCNHDRLFGLIVVNNLGRIRSERTLHPQTCSNNLENEQK</sequence>
<feature type="domain" description="General secretion pathway GspH" evidence="12">
    <location>
        <begin position="48"/>
        <end position="158"/>
    </location>
</feature>
<dbReference type="GO" id="GO:0005886">
    <property type="term" value="C:plasma membrane"/>
    <property type="evidence" value="ECO:0007669"/>
    <property type="project" value="UniProtKB-SubCell"/>
</dbReference>
<keyword evidence="4" id="KW-0488">Methylation</keyword>
<evidence type="ECO:0000256" key="5">
    <source>
        <dbReference type="ARBA" id="ARBA00022519"/>
    </source>
</evidence>
<keyword evidence="8 11" id="KW-0472">Membrane</keyword>
<dbReference type="SUPFAM" id="SSF54523">
    <property type="entry name" value="Pili subunits"/>
    <property type="match status" value="1"/>
</dbReference>
<dbReference type="NCBIfam" id="TIGR02532">
    <property type="entry name" value="IV_pilin_GFxxxE"/>
    <property type="match status" value="1"/>
</dbReference>
<evidence type="ECO:0000313" key="16">
    <source>
        <dbReference type="Proteomes" id="UP001430701"/>
    </source>
</evidence>